<dbReference type="Gene3D" id="1.25.40.20">
    <property type="entry name" value="Ankyrin repeat-containing domain"/>
    <property type="match status" value="1"/>
</dbReference>
<keyword evidence="1" id="KW-0040">ANK repeat</keyword>
<sequence length="339" mass="37846">MPFIFQYNRSHDDTYGGRGSRRHDRDIPDAQTQANRLTREAELLKSYSETQSDPFSRYYISRGNTGQQEARPIPPKPGKIPFKWNGFMSGVESQWLPVSHPVGAPLRPTSTVSTQTVGLFYPSEKGLSNKKEEIEKKVALEQSMRDRQPLMTPVSPGKGYWRKQVDHICHHLKAHAQNDAEFRALIGEPKMGKLLSGAVQEDGHELSITLTFAIRGNKDPLTGRKIGITGDYLSMHTENDSLTSYRSDSEDEEIAKITGKKKPHRGNTPLHEAVTLGTSGLKVVDTLLGLGADINRKNDRGETPYDLATKGGYENIVKKLCSHLGQSQLDKLMKHKTKA</sequence>
<dbReference type="SUPFAM" id="SSF48403">
    <property type="entry name" value="Ankyrin repeat"/>
    <property type="match status" value="1"/>
</dbReference>
<dbReference type="PANTHER" id="PTHR16058:SF4">
    <property type="entry name" value="DOUBLE ZINC RIBBON AND ANKYRIN REPEAT-CONTAINING PROTEIN 1"/>
    <property type="match status" value="1"/>
</dbReference>
<accession>A0A8S3VDZ5</accession>
<comment type="caution">
    <text evidence="3">The sequence shown here is derived from an EMBL/GenBank/DDBJ whole genome shotgun (WGS) entry which is preliminary data.</text>
</comment>
<organism evidence="3 4">
    <name type="scientific">Mytilus edulis</name>
    <name type="common">Blue mussel</name>
    <dbReference type="NCBI Taxonomy" id="6550"/>
    <lineage>
        <taxon>Eukaryota</taxon>
        <taxon>Metazoa</taxon>
        <taxon>Spiralia</taxon>
        <taxon>Lophotrochozoa</taxon>
        <taxon>Mollusca</taxon>
        <taxon>Bivalvia</taxon>
        <taxon>Autobranchia</taxon>
        <taxon>Pteriomorphia</taxon>
        <taxon>Mytilida</taxon>
        <taxon>Mytiloidea</taxon>
        <taxon>Mytilidae</taxon>
        <taxon>Mytilinae</taxon>
        <taxon>Mytilus</taxon>
    </lineage>
</organism>
<protein>
    <submittedName>
        <fullName evidence="3">Double zinc ribbon and ankyrin repeat-containing protein 1</fullName>
    </submittedName>
</protein>
<dbReference type="InterPro" id="IPR052481">
    <property type="entry name" value="DZAN1"/>
</dbReference>
<dbReference type="Proteomes" id="UP000683360">
    <property type="component" value="Unassembled WGS sequence"/>
</dbReference>
<dbReference type="PROSITE" id="PS50088">
    <property type="entry name" value="ANK_REPEAT"/>
    <property type="match status" value="1"/>
</dbReference>
<dbReference type="InterPro" id="IPR036770">
    <property type="entry name" value="Ankyrin_rpt-contain_sf"/>
</dbReference>
<dbReference type="InterPro" id="IPR002110">
    <property type="entry name" value="Ankyrin_rpt"/>
</dbReference>
<gene>
    <name evidence="3" type="ORF">MEDL_66893</name>
</gene>
<dbReference type="PRINTS" id="PR01415">
    <property type="entry name" value="ANKYRIN"/>
</dbReference>
<feature type="repeat" description="ANK" evidence="1">
    <location>
        <begin position="265"/>
        <end position="299"/>
    </location>
</feature>
<dbReference type="PANTHER" id="PTHR16058">
    <property type="entry name" value="DOUBLE ZINC RIBBON AND ANKYRIN REPEAT-CONTAINING PROTEIN 1"/>
    <property type="match status" value="1"/>
</dbReference>
<evidence type="ECO:0000313" key="4">
    <source>
        <dbReference type="Proteomes" id="UP000683360"/>
    </source>
</evidence>
<keyword evidence="4" id="KW-1185">Reference proteome</keyword>
<reference evidence="3" key="1">
    <citation type="submission" date="2021-03" db="EMBL/GenBank/DDBJ databases">
        <authorList>
            <person name="Bekaert M."/>
        </authorList>
    </citation>
    <scope>NUCLEOTIDE SEQUENCE</scope>
</reference>
<name>A0A8S3VDZ5_MYTED</name>
<dbReference type="EMBL" id="CAJPWZ010003272">
    <property type="protein sequence ID" value="CAG2255495.1"/>
    <property type="molecule type" value="Genomic_DNA"/>
</dbReference>
<dbReference type="OrthoDB" id="10033229at2759"/>
<dbReference type="PROSITE" id="PS50297">
    <property type="entry name" value="ANK_REP_REGION"/>
    <property type="match status" value="1"/>
</dbReference>
<evidence type="ECO:0000313" key="3">
    <source>
        <dbReference type="EMBL" id="CAG2255495.1"/>
    </source>
</evidence>
<evidence type="ECO:0000256" key="1">
    <source>
        <dbReference type="PROSITE-ProRule" id="PRU00023"/>
    </source>
</evidence>
<evidence type="ECO:0000256" key="2">
    <source>
        <dbReference type="SAM" id="MobiDB-lite"/>
    </source>
</evidence>
<dbReference type="AlphaFoldDB" id="A0A8S3VDZ5"/>
<proteinExistence type="predicted"/>
<dbReference type="Pfam" id="PF12796">
    <property type="entry name" value="Ank_2"/>
    <property type="match status" value="1"/>
</dbReference>
<feature type="region of interest" description="Disordered" evidence="2">
    <location>
        <begin position="1"/>
        <end position="31"/>
    </location>
</feature>
<dbReference type="SMART" id="SM00248">
    <property type="entry name" value="ANK"/>
    <property type="match status" value="2"/>
</dbReference>